<organism evidence="1 2">
    <name type="scientific">Knoellia flava</name>
    <dbReference type="NCBI Taxonomy" id="913969"/>
    <lineage>
        <taxon>Bacteria</taxon>
        <taxon>Bacillati</taxon>
        <taxon>Actinomycetota</taxon>
        <taxon>Actinomycetes</taxon>
        <taxon>Micrococcales</taxon>
        <taxon>Intrasporangiaceae</taxon>
        <taxon>Knoellia</taxon>
    </lineage>
</organism>
<gene>
    <name evidence="1" type="ORF">GCM10011314_25530</name>
</gene>
<dbReference type="EMBL" id="BMEA01000002">
    <property type="protein sequence ID" value="GGB84766.1"/>
    <property type="molecule type" value="Genomic_DNA"/>
</dbReference>
<dbReference type="SUPFAM" id="SSF55486">
    <property type="entry name" value="Metalloproteases ('zincins'), catalytic domain"/>
    <property type="match status" value="1"/>
</dbReference>
<dbReference type="Proteomes" id="UP000628079">
    <property type="component" value="Unassembled WGS sequence"/>
</dbReference>
<dbReference type="InterPro" id="IPR038555">
    <property type="entry name" value="Zincin_1_sf"/>
</dbReference>
<dbReference type="InterPro" id="IPR010428">
    <property type="entry name" value="Zincin_1"/>
</dbReference>
<accession>A0A8H9FUU7</accession>
<sequence length="116" mass="12802">MAWPPVPAMRSRRETFDDVVIDVSERARDYLGNRYAAVEFAVEEVPPTDPAPWEEQAAPVGRLVPVGGSVGHRIVVYRRPVETRARDAAEVSVIVREVVAEQVAALLNVPVSEIDL</sequence>
<dbReference type="Gene3D" id="3.30.2010.20">
    <property type="match status" value="1"/>
</dbReference>
<evidence type="ECO:0000313" key="1">
    <source>
        <dbReference type="EMBL" id="GGB84766.1"/>
    </source>
</evidence>
<evidence type="ECO:0008006" key="3">
    <source>
        <dbReference type="Google" id="ProtNLM"/>
    </source>
</evidence>
<comment type="caution">
    <text evidence="1">The sequence shown here is derived from an EMBL/GenBank/DDBJ whole genome shotgun (WGS) entry which is preliminary data.</text>
</comment>
<dbReference type="Pfam" id="PF06262">
    <property type="entry name" value="Zincin_1"/>
    <property type="match status" value="1"/>
</dbReference>
<dbReference type="CDD" id="cd12954">
    <property type="entry name" value="MMP_TTHA0227_like_1"/>
    <property type="match status" value="1"/>
</dbReference>
<dbReference type="AlphaFoldDB" id="A0A8H9FUU7"/>
<protein>
    <recommendedName>
        <fullName evidence="3">Peptidase</fullName>
    </recommendedName>
</protein>
<evidence type="ECO:0000313" key="2">
    <source>
        <dbReference type="Proteomes" id="UP000628079"/>
    </source>
</evidence>
<reference evidence="1" key="2">
    <citation type="submission" date="2020-09" db="EMBL/GenBank/DDBJ databases">
        <authorList>
            <person name="Sun Q."/>
            <person name="Zhou Y."/>
        </authorList>
    </citation>
    <scope>NUCLEOTIDE SEQUENCE</scope>
    <source>
        <strain evidence="1">CGMCC 1.10749</strain>
    </source>
</reference>
<reference evidence="1" key="1">
    <citation type="journal article" date="2014" name="Int. J. Syst. Evol. Microbiol.">
        <title>Complete genome sequence of Corynebacterium casei LMG S-19264T (=DSM 44701T), isolated from a smear-ripened cheese.</title>
        <authorList>
            <consortium name="US DOE Joint Genome Institute (JGI-PGF)"/>
            <person name="Walter F."/>
            <person name="Albersmeier A."/>
            <person name="Kalinowski J."/>
            <person name="Ruckert C."/>
        </authorList>
    </citation>
    <scope>NUCLEOTIDE SEQUENCE</scope>
    <source>
        <strain evidence="1">CGMCC 1.10749</strain>
    </source>
</reference>
<dbReference type="RefSeq" id="WP_229708664.1">
    <property type="nucleotide sequence ID" value="NZ_BMEA01000002.1"/>
</dbReference>
<proteinExistence type="predicted"/>
<name>A0A8H9FUU7_9MICO</name>